<dbReference type="InterPro" id="IPR012337">
    <property type="entry name" value="RNaseH-like_sf"/>
</dbReference>
<keyword evidence="3" id="KW-1185">Reference proteome</keyword>
<dbReference type="InterPro" id="IPR047960">
    <property type="entry name" value="Transpos_IS1380"/>
</dbReference>
<evidence type="ECO:0000313" key="3">
    <source>
        <dbReference type="Proteomes" id="UP000193900"/>
    </source>
</evidence>
<dbReference type="EMBL" id="FWFZ01000111">
    <property type="protein sequence ID" value="SLN78074.1"/>
    <property type="molecule type" value="Genomic_DNA"/>
</dbReference>
<accession>A0A1Y5U0P8</accession>
<dbReference type="RefSeq" id="WP_085881344.1">
    <property type="nucleotide sequence ID" value="NZ_FWFZ01000111.1"/>
</dbReference>
<dbReference type="InterPro" id="IPR025668">
    <property type="entry name" value="Tnp_DDE_dom"/>
</dbReference>
<evidence type="ECO:0000259" key="1">
    <source>
        <dbReference type="Pfam" id="PF13701"/>
    </source>
</evidence>
<proteinExistence type="predicted"/>
<name>A0A1Y5U0P8_9RHOB</name>
<evidence type="ECO:0000313" key="2">
    <source>
        <dbReference type="EMBL" id="SLN78074.1"/>
    </source>
</evidence>
<dbReference type="AlphaFoldDB" id="A0A1Y5U0P8"/>
<feature type="domain" description="Transposase DDE" evidence="1">
    <location>
        <begin position="13"/>
        <end position="450"/>
    </location>
</feature>
<dbReference type="Pfam" id="PF13701">
    <property type="entry name" value="DDE_Tnp_1_4"/>
    <property type="match status" value="1"/>
</dbReference>
<dbReference type="OrthoDB" id="9815173at2"/>
<sequence>MTDFIVKKLPYALSSHAGLALIGKHLKRIKTNAVVDPAFPVRSGVANSDVIKGYLGLLCLGKNDFEAIETFRGNAFFKRALGLNSVPSSPTLRQRLDAHAASWFDLAAQLNQELLSSTINGKPIDFGTLACGYTPVDLDTFAMDNSGTKKELVGRTYAGVDGYCPFAVYLGNLGYCLELALRPGVQHSASESEYNFERALPMAASLVPTPLLVRADGGFCSLKLMQEISVQAKTLAREIAFIIKWNPRRAPVETIAAARSADPETQWVMHRTGKRECVWQEPLDLVNVGSQANPARRVYRLTERTIDKHGNTLLLPEYMLEGWTTTLPARIDPAEVITLYCEHATHEQFHSEFKTDMDLERLPSGKFDTNYLVCQLAAVAMNLLRMIGQNTLNEPDAPVRHVAKRRRIKTVMHEMMFKAARMIKHAGRWFLGLGQNDSGFAVFERHYTQLRAT</sequence>
<reference evidence="2 3" key="1">
    <citation type="submission" date="2017-03" db="EMBL/GenBank/DDBJ databases">
        <authorList>
            <person name="Afonso C.L."/>
            <person name="Miller P.J."/>
            <person name="Scott M.A."/>
            <person name="Spackman E."/>
            <person name="Goraichik I."/>
            <person name="Dimitrov K.M."/>
            <person name="Suarez D.L."/>
            <person name="Swayne D.E."/>
        </authorList>
    </citation>
    <scope>NUCLEOTIDE SEQUENCE [LARGE SCALE GENOMIC DNA]</scope>
    <source>
        <strain evidence="2 3">CECT 7023</strain>
    </source>
</reference>
<dbReference type="Proteomes" id="UP000193900">
    <property type="component" value="Unassembled WGS sequence"/>
</dbReference>
<organism evidence="2 3">
    <name type="scientific">Roseisalinus antarcticus</name>
    <dbReference type="NCBI Taxonomy" id="254357"/>
    <lineage>
        <taxon>Bacteria</taxon>
        <taxon>Pseudomonadati</taxon>
        <taxon>Pseudomonadota</taxon>
        <taxon>Alphaproteobacteria</taxon>
        <taxon>Rhodobacterales</taxon>
        <taxon>Roseobacteraceae</taxon>
        <taxon>Roseisalinus</taxon>
    </lineage>
</organism>
<dbReference type="SUPFAM" id="SSF53098">
    <property type="entry name" value="Ribonuclease H-like"/>
    <property type="match status" value="1"/>
</dbReference>
<dbReference type="NCBIfam" id="NF033539">
    <property type="entry name" value="transpos_IS1380"/>
    <property type="match status" value="1"/>
</dbReference>
<gene>
    <name evidence="2" type="ORF">ROA7023_04728</name>
</gene>
<protein>
    <recommendedName>
        <fullName evidence="1">Transposase DDE domain-containing protein</fullName>
    </recommendedName>
</protein>